<evidence type="ECO:0000256" key="7">
    <source>
        <dbReference type="ARBA" id="ARBA00038129"/>
    </source>
</evidence>
<dbReference type="GO" id="GO:0016602">
    <property type="term" value="C:CCAAT-binding factor complex"/>
    <property type="evidence" value="ECO:0007669"/>
    <property type="project" value="TreeGrafter"/>
</dbReference>
<comment type="subcellular location">
    <subcellularLocation>
        <location evidence="1">Nucleus</location>
    </subcellularLocation>
</comment>
<dbReference type="CDD" id="cd22908">
    <property type="entry name" value="HFD_NFYC-like"/>
    <property type="match status" value="1"/>
</dbReference>
<dbReference type="FunFam" id="1.10.20.10:FF:000017">
    <property type="entry name" value="Ccaat-binding factor complex subunit"/>
    <property type="match status" value="1"/>
</dbReference>
<keyword evidence="3" id="KW-0238">DNA-binding</keyword>
<accession>A0AA39GCS9</accession>
<dbReference type="AlphaFoldDB" id="A0AA39GCS9"/>
<dbReference type="SUPFAM" id="SSF47113">
    <property type="entry name" value="Histone-fold"/>
    <property type="match status" value="1"/>
</dbReference>
<dbReference type="GO" id="GO:0001228">
    <property type="term" value="F:DNA-binding transcription activator activity, RNA polymerase II-specific"/>
    <property type="evidence" value="ECO:0007669"/>
    <property type="project" value="TreeGrafter"/>
</dbReference>
<gene>
    <name evidence="10" type="ORF">NLU13_7249</name>
</gene>
<reference evidence="10" key="1">
    <citation type="submission" date="2022-10" db="EMBL/GenBank/DDBJ databases">
        <title>Determination and structural analysis of whole genome sequence of Sarocladium strictum F4-1.</title>
        <authorList>
            <person name="Hu L."/>
            <person name="Jiang Y."/>
        </authorList>
    </citation>
    <scope>NUCLEOTIDE SEQUENCE</scope>
    <source>
        <strain evidence="10">F4-1</strain>
    </source>
</reference>
<dbReference type="Pfam" id="PF00125">
    <property type="entry name" value="Histone"/>
    <property type="match status" value="1"/>
</dbReference>
<dbReference type="InterPro" id="IPR050568">
    <property type="entry name" value="Transcr_DNA_Rep_Reg"/>
</dbReference>
<dbReference type="PANTHER" id="PTHR10252:SF8">
    <property type="entry name" value="NUCLEAR TRANSCRIPTION FACTOR Y SUBUNIT GAMMA"/>
    <property type="match status" value="1"/>
</dbReference>
<feature type="compositionally biased region" description="Low complexity" evidence="8">
    <location>
        <begin position="172"/>
        <end position="183"/>
    </location>
</feature>
<comment type="caution">
    <text evidence="10">The sequence shown here is derived from an EMBL/GenBank/DDBJ whole genome shotgun (WGS) entry which is preliminary data.</text>
</comment>
<evidence type="ECO:0000256" key="6">
    <source>
        <dbReference type="ARBA" id="ARBA00023242"/>
    </source>
</evidence>
<dbReference type="Proteomes" id="UP001175261">
    <property type="component" value="Unassembled WGS sequence"/>
</dbReference>
<dbReference type="GO" id="GO:0000978">
    <property type="term" value="F:RNA polymerase II cis-regulatory region sequence-specific DNA binding"/>
    <property type="evidence" value="ECO:0007669"/>
    <property type="project" value="TreeGrafter"/>
</dbReference>
<dbReference type="EMBL" id="JAPDFR010000007">
    <property type="protein sequence ID" value="KAK0384771.1"/>
    <property type="molecule type" value="Genomic_DNA"/>
</dbReference>
<keyword evidence="6" id="KW-0539">Nucleus</keyword>
<feature type="compositionally biased region" description="Polar residues" evidence="8">
    <location>
        <begin position="223"/>
        <end position="232"/>
    </location>
</feature>
<keyword evidence="2" id="KW-0805">Transcription regulation</keyword>
<proteinExistence type="inferred from homology"/>
<sequence length="273" mass="29806">MDQNASTTNQPRAAPVYDPQTQGGHYGACSNLATQGYAPSELYTGPWANVHQGLSGQYKDILTTYWQQTISQLESENHDYKIHQLPLARIKKVMKADPEVKMISAEAPILFAKGCDIFITELTMRAWIHAEENKRRTLQRSDIASALAKSDMFDFLIDIVPREEAASQAKRTAAQNTSAAQSAPGQPSMPGQHGGMGQAANHAMGPADYMSGHALEQDYRQNPNIYSGQVPSGPSAAYGATQPPGMYGDMEGMYNYPGMQAQQAPMTSEEFPE</sequence>
<dbReference type="InterPro" id="IPR009072">
    <property type="entry name" value="Histone-fold"/>
</dbReference>
<evidence type="ECO:0000256" key="3">
    <source>
        <dbReference type="ARBA" id="ARBA00023125"/>
    </source>
</evidence>
<organism evidence="10 11">
    <name type="scientific">Sarocladium strictum</name>
    <name type="common">Black bundle disease fungus</name>
    <name type="synonym">Acremonium strictum</name>
    <dbReference type="NCBI Taxonomy" id="5046"/>
    <lineage>
        <taxon>Eukaryota</taxon>
        <taxon>Fungi</taxon>
        <taxon>Dikarya</taxon>
        <taxon>Ascomycota</taxon>
        <taxon>Pezizomycotina</taxon>
        <taxon>Sordariomycetes</taxon>
        <taxon>Hypocreomycetidae</taxon>
        <taxon>Hypocreales</taxon>
        <taxon>Sarocladiaceae</taxon>
        <taxon>Sarocladium</taxon>
    </lineage>
</organism>
<feature type="region of interest" description="Disordered" evidence="8">
    <location>
        <begin position="223"/>
        <end position="243"/>
    </location>
</feature>
<feature type="domain" description="Core Histone H2A/H2B/H3" evidence="9">
    <location>
        <begin position="75"/>
        <end position="147"/>
    </location>
</feature>
<evidence type="ECO:0000256" key="1">
    <source>
        <dbReference type="ARBA" id="ARBA00004123"/>
    </source>
</evidence>
<dbReference type="GO" id="GO:0046982">
    <property type="term" value="F:protein heterodimerization activity"/>
    <property type="evidence" value="ECO:0007669"/>
    <property type="project" value="InterPro"/>
</dbReference>
<evidence type="ECO:0000256" key="8">
    <source>
        <dbReference type="SAM" id="MobiDB-lite"/>
    </source>
</evidence>
<keyword evidence="5" id="KW-0804">Transcription</keyword>
<evidence type="ECO:0000259" key="9">
    <source>
        <dbReference type="Pfam" id="PF00125"/>
    </source>
</evidence>
<keyword evidence="4" id="KW-0010">Activator</keyword>
<dbReference type="PANTHER" id="PTHR10252">
    <property type="entry name" value="HISTONE-LIKE TRANSCRIPTION FACTOR CCAAT-RELATED"/>
    <property type="match status" value="1"/>
</dbReference>
<dbReference type="InterPro" id="IPR007125">
    <property type="entry name" value="H2A/H2B/H3"/>
</dbReference>
<dbReference type="Gene3D" id="1.10.20.10">
    <property type="entry name" value="Histone, subunit A"/>
    <property type="match status" value="1"/>
</dbReference>
<protein>
    <recommendedName>
        <fullName evidence="9">Core Histone H2A/H2B/H3 domain-containing protein</fullName>
    </recommendedName>
</protein>
<feature type="region of interest" description="Disordered" evidence="8">
    <location>
        <begin position="1"/>
        <end position="20"/>
    </location>
</feature>
<evidence type="ECO:0000256" key="2">
    <source>
        <dbReference type="ARBA" id="ARBA00023015"/>
    </source>
</evidence>
<evidence type="ECO:0000256" key="5">
    <source>
        <dbReference type="ARBA" id="ARBA00023163"/>
    </source>
</evidence>
<evidence type="ECO:0000313" key="11">
    <source>
        <dbReference type="Proteomes" id="UP001175261"/>
    </source>
</evidence>
<feature type="region of interest" description="Disordered" evidence="8">
    <location>
        <begin position="167"/>
        <end position="209"/>
    </location>
</feature>
<feature type="compositionally biased region" description="Polar residues" evidence="8">
    <location>
        <begin position="1"/>
        <end position="11"/>
    </location>
</feature>
<comment type="similarity">
    <text evidence="7">Belongs to the NFYC/HAP5 subunit family.</text>
</comment>
<evidence type="ECO:0000256" key="4">
    <source>
        <dbReference type="ARBA" id="ARBA00023159"/>
    </source>
</evidence>
<keyword evidence="11" id="KW-1185">Reference proteome</keyword>
<name>A0AA39GCS9_SARSR</name>
<evidence type="ECO:0000313" key="10">
    <source>
        <dbReference type="EMBL" id="KAK0384771.1"/>
    </source>
</evidence>